<name>A0A6M3IJN3_9ZZZZ</name>
<proteinExistence type="predicted"/>
<organism evidence="1">
    <name type="scientific">viral metagenome</name>
    <dbReference type="NCBI Taxonomy" id="1070528"/>
    <lineage>
        <taxon>unclassified sequences</taxon>
        <taxon>metagenomes</taxon>
        <taxon>organismal metagenomes</taxon>
    </lineage>
</organism>
<evidence type="ECO:0000313" key="1">
    <source>
        <dbReference type="EMBL" id="QJA56592.1"/>
    </source>
</evidence>
<accession>A0A6M3IJN3</accession>
<dbReference type="EMBL" id="MT141228">
    <property type="protein sequence ID" value="QJA56592.1"/>
    <property type="molecule type" value="Genomic_DNA"/>
</dbReference>
<reference evidence="1" key="1">
    <citation type="submission" date="2020-03" db="EMBL/GenBank/DDBJ databases">
        <title>The deep terrestrial virosphere.</title>
        <authorList>
            <person name="Holmfeldt K."/>
            <person name="Nilsson E."/>
            <person name="Simone D."/>
            <person name="Lopez-Fernandez M."/>
            <person name="Wu X."/>
            <person name="de Brujin I."/>
            <person name="Lundin D."/>
            <person name="Andersson A."/>
            <person name="Bertilsson S."/>
            <person name="Dopson M."/>
        </authorList>
    </citation>
    <scope>NUCLEOTIDE SEQUENCE</scope>
    <source>
        <strain evidence="1">MM415B01822</strain>
    </source>
</reference>
<gene>
    <name evidence="1" type="ORF">MM415B01822_0006</name>
</gene>
<dbReference type="AlphaFoldDB" id="A0A6M3IJN3"/>
<sequence length="198" mass="21612">MAYTAAIDTANTLLGSSLDEINDWLGATATDANTITNLVNEVSWHFNMACNRQFLSRSQTEYYDGTGGLVLWLRNPPVASLTLYEDAEYDFGSDTEISSDDYNLDTASGRLVLIGAAFGYGPGIIKASYTGGYADGSIPLDLRLAAKIRLARLYRLWKSAAYGTESRSDDQGGMTGYMHKDHPAETAAILKYRKPVVL</sequence>
<protein>
    <submittedName>
        <fullName evidence="1">Uncharacterized protein</fullName>
    </submittedName>
</protein>